<dbReference type="Pfam" id="PF03486">
    <property type="entry name" value="HI0933_like"/>
    <property type="match status" value="1"/>
</dbReference>
<dbReference type="NCBIfam" id="TIGR00275">
    <property type="entry name" value="aminoacetone oxidase family FAD-binding enzyme"/>
    <property type="match status" value="1"/>
</dbReference>
<dbReference type="PANTHER" id="PTHR42887">
    <property type="entry name" value="OS12G0638800 PROTEIN"/>
    <property type="match status" value="1"/>
</dbReference>
<dbReference type="PANTHER" id="PTHR42887:SF2">
    <property type="entry name" value="OS12G0638800 PROTEIN"/>
    <property type="match status" value="1"/>
</dbReference>
<evidence type="ECO:0000259" key="4">
    <source>
        <dbReference type="Pfam" id="PF03486"/>
    </source>
</evidence>
<evidence type="ECO:0000256" key="2">
    <source>
        <dbReference type="ARBA" id="ARBA00022630"/>
    </source>
</evidence>
<dbReference type="InterPro" id="IPR057661">
    <property type="entry name" value="RsdA/BaiN/AoA(So)_Rossmann"/>
</dbReference>
<sequence length="395" mass="42701">MKLYDIAVIGGGAAGICAAISAARRGRSVVICEKTSHLGKKILATGNGRCNLLNDTLDESFYNPAAHPLVRSVFSQFGKAAVLDLFHGLGLETYSHEGRIFPRTNQAASVLQVLQMEIARLSIPVEFNFNCARIEFANQHIQLYSETTGKVNCGRVVITGGGKSYPAFGSDGSAYELARTLGHKIIEPVPSVVPLVSKDRLCQLLQGQRVFASAKSLVENQAGDEVHGELLFTKYGLSGTCILDVSEALSVAINRHKQTNVAVCVDLVPFMDIGRLTEELERRKALRWPDVDMLAGILPNKFGAALQDWFVKGNMAKIAGGLKDYRFKITGTRGWNEAEFTSGGVSVDEIDIRTLESKLKPGVYFAGEVLDVNGRRGGYNLAFAWASGMVAGQSG</sequence>
<keyword evidence="6" id="KW-0560">Oxidoreductase</keyword>
<feature type="domain" description="RsdA/BaiN/AoA(So)-like insert" evidence="5">
    <location>
        <begin position="189"/>
        <end position="339"/>
    </location>
</feature>
<protein>
    <submittedName>
        <fullName evidence="6">3-dehydro-bile acid delta(4,6)-reductase</fullName>
        <ecNumber evidence="6">1.3.1.114</ecNumber>
    </submittedName>
</protein>
<evidence type="ECO:0000313" key="6">
    <source>
        <dbReference type="EMBL" id="QOV09076.1"/>
    </source>
</evidence>
<dbReference type="InterPro" id="IPR004792">
    <property type="entry name" value="BaiN-like"/>
</dbReference>
<dbReference type="Gene3D" id="1.10.8.260">
    <property type="entry name" value="HI0933 insert domain-like"/>
    <property type="match status" value="1"/>
</dbReference>
<comment type="cofactor">
    <cofactor evidence="1">
        <name>FAD</name>
        <dbReference type="ChEBI" id="CHEBI:57692"/>
    </cofactor>
</comment>
<proteinExistence type="predicted"/>
<evidence type="ECO:0000256" key="3">
    <source>
        <dbReference type="ARBA" id="ARBA00022827"/>
    </source>
</evidence>
<name>A0A871YEF0_9CHLR</name>
<dbReference type="Gene3D" id="3.50.50.60">
    <property type="entry name" value="FAD/NAD(P)-binding domain"/>
    <property type="match status" value="1"/>
</dbReference>
<dbReference type="Gene3D" id="2.40.30.10">
    <property type="entry name" value="Translation factors"/>
    <property type="match status" value="1"/>
</dbReference>
<organism evidence="6">
    <name type="scientific">uncultured Dehalococcoidia bacterium</name>
    <dbReference type="NCBI Taxonomy" id="498747"/>
    <lineage>
        <taxon>Bacteria</taxon>
        <taxon>Bacillati</taxon>
        <taxon>Chloroflexota</taxon>
        <taxon>Dehalococcoidia</taxon>
        <taxon>environmental samples</taxon>
    </lineage>
</organism>
<reference evidence="6" key="1">
    <citation type="submission" date="2020-10" db="EMBL/GenBank/DDBJ databases">
        <title>Diverse heliorhodopsins detected via functional metagenomics in peat lake Actinobacteria, Chloroflexi and Archaea.</title>
        <authorList>
            <person name="Chazan A."/>
            <person name="Rozenberg A."/>
            <person name="Tahan R."/>
            <person name="Mannen K."/>
            <person name="Nagata T."/>
            <person name="Yaish S."/>
            <person name="Larom S."/>
            <person name="Kandori H."/>
            <person name="Inoue K."/>
            <person name="Beja O."/>
            <person name="Pushkarev A."/>
        </authorList>
    </citation>
    <scope>NUCLEOTIDE SEQUENCE</scope>
</reference>
<feature type="domain" description="RsdA/BaiN/AoA(So)-like Rossmann fold-like" evidence="4">
    <location>
        <begin position="5"/>
        <end position="393"/>
    </location>
</feature>
<dbReference type="PRINTS" id="PR00368">
    <property type="entry name" value="FADPNR"/>
</dbReference>
<dbReference type="InterPro" id="IPR055178">
    <property type="entry name" value="RsdA/BaiN/AoA(So)-like_dom"/>
</dbReference>
<dbReference type="EC" id="1.3.1.114" evidence="6"/>
<dbReference type="SUPFAM" id="SSF160996">
    <property type="entry name" value="HI0933 insert domain-like"/>
    <property type="match status" value="1"/>
</dbReference>
<dbReference type="Pfam" id="PF22780">
    <property type="entry name" value="HI0933_like_1st"/>
    <property type="match status" value="1"/>
</dbReference>
<evidence type="ECO:0000256" key="1">
    <source>
        <dbReference type="ARBA" id="ARBA00001974"/>
    </source>
</evidence>
<keyword evidence="2" id="KW-0285">Flavoprotein</keyword>
<dbReference type="GO" id="GO:0016491">
    <property type="term" value="F:oxidoreductase activity"/>
    <property type="evidence" value="ECO:0007669"/>
    <property type="project" value="UniProtKB-KW"/>
</dbReference>
<dbReference type="SUPFAM" id="SSF51905">
    <property type="entry name" value="FAD/NAD(P)-binding domain"/>
    <property type="match status" value="1"/>
</dbReference>
<keyword evidence="3" id="KW-0274">FAD</keyword>
<dbReference type="AlphaFoldDB" id="A0A871YEF0"/>
<gene>
    <name evidence="6" type="primary">baiN</name>
    <name evidence="6" type="ORF">HULAa30F3_00031</name>
</gene>
<dbReference type="InterPro" id="IPR036188">
    <property type="entry name" value="FAD/NAD-bd_sf"/>
</dbReference>
<evidence type="ECO:0000259" key="5">
    <source>
        <dbReference type="Pfam" id="PF22780"/>
    </source>
</evidence>
<dbReference type="InterPro" id="IPR023166">
    <property type="entry name" value="BaiN-like_dom_sf"/>
</dbReference>
<dbReference type="PRINTS" id="PR00411">
    <property type="entry name" value="PNDRDTASEI"/>
</dbReference>
<accession>A0A871YEF0</accession>
<dbReference type="EMBL" id="MW122882">
    <property type="protein sequence ID" value="QOV09076.1"/>
    <property type="molecule type" value="Genomic_DNA"/>
</dbReference>